<reference evidence="2 3" key="1">
    <citation type="journal article" date="2014" name="BMC Genomics">
        <title>Genome and secretome analysis of the hemibiotrophic fungal pathogen, Moniliophthora roreri, which causes frosty pod rot disease of cacao: mechanisms of the biotrophic and necrotrophic phases.</title>
        <authorList>
            <person name="Meinhardt L.W."/>
            <person name="Costa G.G.L."/>
            <person name="Thomazella D.P.T."/>
            <person name="Teixeira P.J.P.L."/>
            <person name="Carazzolle M.F."/>
            <person name="Schuster S.C."/>
            <person name="Carlson J.E."/>
            <person name="Guiltinan M.J."/>
            <person name="Mieczkowski P."/>
            <person name="Farmer A."/>
            <person name="Ramaraj T."/>
            <person name="Crozier J."/>
            <person name="Davis R.E."/>
            <person name="Shao J."/>
            <person name="Melnick R.L."/>
            <person name="Pereira G.A.G."/>
            <person name="Bailey B.A."/>
        </authorList>
    </citation>
    <scope>NUCLEOTIDE SEQUENCE [LARGE SCALE GENOMIC DNA]</scope>
    <source>
        <strain evidence="2 3">MCA 2997</strain>
    </source>
</reference>
<proteinExistence type="predicted"/>
<dbReference type="KEGG" id="mrr:Moror_2936"/>
<keyword evidence="3" id="KW-1185">Reference proteome</keyword>
<gene>
    <name evidence="2" type="ORF">Moror_2936</name>
</gene>
<evidence type="ECO:0000313" key="2">
    <source>
        <dbReference type="EMBL" id="ESK91216.1"/>
    </source>
</evidence>
<dbReference type="EMBL" id="AWSO01000363">
    <property type="protein sequence ID" value="ESK91216.1"/>
    <property type="molecule type" value="Genomic_DNA"/>
</dbReference>
<feature type="compositionally biased region" description="Polar residues" evidence="1">
    <location>
        <begin position="104"/>
        <end position="116"/>
    </location>
</feature>
<evidence type="ECO:0000256" key="1">
    <source>
        <dbReference type="SAM" id="MobiDB-lite"/>
    </source>
</evidence>
<dbReference type="AlphaFoldDB" id="V2XEH5"/>
<comment type="caution">
    <text evidence="2">The sequence shown here is derived from an EMBL/GenBank/DDBJ whole genome shotgun (WGS) entry which is preliminary data.</text>
</comment>
<protein>
    <submittedName>
        <fullName evidence="2">Uncharacterized protein</fullName>
    </submittedName>
</protein>
<organism evidence="2 3">
    <name type="scientific">Moniliophthora roreri (strain MCA 2997)</name>
    <name type="common">Cocoa frosty pod rot fungus</name>
    <name type="synonym">Crinipellis roreri</name>
    <dbReference type="NCBI Taxonomy" id="1381753"/>
    <lineage>
        <taxon>Eukaryota</taxon>
        <taxon>Fungi</taxon>
        <taxon>Dikarya</taxon>
        <taxon>Basidiomycota</taxon>
        <taxon>Agaricomycotina</taxon>
        <taxon>Agaricomycetes</taxon>
        <taxon>Agaricomycetidae</taxon>
        <taxon>Agaricales</taxon>
        <taxon>Marasmiineae</taxon>
        <taxon>Marasmiaceae</taxon>
        <taxon>Moniliophthora</taxon>
    </lineage>
</organism>
<feature type="region of interest" description="Disordered" evidence="1">
    <location>
        <begin position="96"/>
        <end position="118"/>
    </location>
</feature>
<evidence type="ECO:0000313" key="3">
    <source>
        <dbReference type="Proteomes" id="UP000017559"/>
    </source>
</evidence>
<sequence>MAYRTINHPYGAVSSYYAARNDDEEAHPYHSYTISTDHGPYANMKSFGPINSVDALQRTWPPPPTPKIPQRPSVTIPGNETRKRYSIHASFLYLKTPPDDNDGESQNLSFQTTTGDSGACGWGRKLQRRIRRTIRSLRMSLYRKLKGS</sequence>
<dbReference type="HOGENOM" id="CLU_1759281_0_0_1"/>
<name>V2XEH5_MONRO</name>
<accession>V2XEH5</accession>
<dbReference type="Proteomes" id="UP000017559">
    <property type="component" value="Unassembled WGS sequence"/>
</dbReference>